<accession>H3KCK6</accession>
<dbReference type="AlphaFoldDB" id="H3KCK6"/>
<dbReference type="HOGENOM" id="CLU_3141503_0_0_4"/>
<dbReference type="EMBL" id="AFBQ01000053">
    <property type="protein sequence ID" value="EHY32152.1"/>
    <property type="molecule type" value="Genomic_DNA"/>
</dbReference>
<name>H3KCK6_9BURK</name>
<gene>
    <name evidence="1" type="ORF">HMPREF9440_00459</name>
</gene>
<comment type="caution">
    <text evidence="1">The sequence shown here is derived from an EMBL/GenBank/DDBJ whole genome shotgun (WGS) entry which is preliminary data.</text>
</comment>
<keyword evidence="2" id="KW-1185">Reference proteome</keyword>
<evidence type="ECO:0000313" key="1">
    <source>
        <dbReference type="EMBL" id="EHY32152.1"/>
    </source>
</evidence>
<dbReference type="Proteomes" id="UP000004956">
    <property type="component" value="Unassembled WGS sequence"/>
</dbReference>
<dbReference type="STRING" id="762967.HMPREF9440_00459"/>
<evidence type="ECO:0000313" key="2">
    <source>
        <dbReference type="Proteomes" id="UP000004956"/>
    </source>
</evidence>
<reference evidence="1 2" key="1">
    <citation type="submission" date="2011-11" db="EMBL/GenBank/DDBJ databases">
        <authorList>
            <person name="Weinstock G."/>
            <person name="Sodergren E."/>
            <person name="Clifton S."/>
            <person name="Fulton L."/>
            <person name="Fulton B."/>
            <person name="Courtney L."/>
            <person name="Fronick C."/>
            <person name="Harrison M."/>
            <person name="Strong C."/>
            <person name="Farmer C."/>
            <person name="Delahaunty K."/>
            <person name="Markovic C."/>
            <person name="Hall O."/>
            <person name="Minx P."/>
            <person name="Tomlinson C."/>
            <person name="Mitreva M."/>
            <person name="Hou S."/>
            <person name="Chen J."/>
            <person name="Wollam A."/>
            <person name="Pepin K.H."/>
            <person name="Johnson M."/>
            <person name="Bhonagiri V."/>
            <person name="Zhang X."/>
            <person name="Suruliraj S."/>
            <person name="Warren W."/>
            <person name="Chinwalla A."/>
            <person name="Mardis E.R."/>
            <person name="Wilson R.K."/>
        </authorList>
    </citation>
    <scope>NUCLEOTIDE SEQUENCE [LARGE SCALE GENOMIC DNA]</scope>
    <source>
        <strain evidence="1 2">YIT 11816</strain>
    </source>
</reference>
<proteinExistence type="predicted"/>
<protein>
    <submittedName>
        <fullName evidence="1">Uncharacterized protein</fullName>
    </submittedName>
</protein>
<organism evidence="1 2">
    <name type="scientific">Sutterella parvirubra YIT 11816</name>
    <dbReference type="NCBI Taxonomy" id="762967"/>
    <lineage>
        <taxon>Bacteria</taxon>
        <taxon>Pseudomonadati</taxon>
        <taxon>Pseudomonadota</taxon>
        <taxon>Betaproteobacteria</taxon>
        <taxon>Burkholderiales</taxon>
        <taxon>Sutterellaceae</taxon>
        <taxon>Sutterella</taxon>
    </lineage>
</organism>
<sequence>MTKRALRSGRAAGFPLAGEFVVGLSNRAQNKPIGMLMKPRENAQYFGII</sequence>